<keyword evidence="1" id="KW-0472">Membrane</keyword>
<sequence>MSQSNFYHLCNKHVGRTVRLTCRDGKVHTGRITRVTNKHVWIQPVGGSRGFGYGFYGGWGYRRYGYGYPIALAAIAGFALATAFFW</sequence>
<proteinExistence type="predicted"/>
<dbReference type="EMBL" id="MAMP01000001">
    <property type="protein sequence ID" value="OES46721.1"/>
    <property type="molecule type" value="Genomic_DNA"/>
</dbReference>
<dbReference type="RefSeq" id="WP_069936884.1">
    <property type="nucleotide sequence ID" value="NZ_MAMP01000001.1"/>
</dbReference>
<name>A0A1E7DUH4_9BACI</name>
<evidence type="ECO:0000256" key="1">
    <source>
        <dbReference type="SAM" id="Phobius"/>
    </source>
</evidence>
<evidence type="ECO:0000313" key="2">
    <source>
        <dbReference type="EMBL" id="OES46721.1"/>
    </source>
</evidence>
<dbReference type="Proteomes" id="UP000095658">
    <property type="component" value="Unassembled WGS sequence"/>
</dbReference>
<keyword evidence="1" id="KW-0812">Transmembrane</keyword>
<evidence type="ECO:0000313" key="3">
    <source>
        <dbReference type="Proteomes" id="UP000095658"/>
    </source>
</evidence>
<keyword evidence="1" id="KW-1133">Transmembrane helix</keyword>
<dbReference type="STRING" id="1714016.BA724_01280"/>
<accession>A0A1E7DUH4</accession>
<reference evidence="2 3" key="1">
    <citation type="submission" date="2016-06" db="EMBL/GenBank/DDBJ databases">
        <title>Domibacillus iocasae genome sequencing.</title>
        <authorList>
            <person name="Verma A."/>
            <person name="Pal Y."/>
            <person name="Ojha A.K."/>
            <person name="Krishnamurthi S."/>
        </authorList>
    </citation>
    <scope>NUCLEOTIDE SEQUENCE [LARGE SCALE GENOMIC DNA]</scope>
    <source>
        <strain evidence="2 3">DSM 29979</strain>
    </source>
</reference>
<comment type="caution">
    <text evidence="2">The sequence shown here is derived from an EMBL/GenBank/DDBJ whole genome shotgun (WGS) entry which is preliminary data.</text>
</comment>
<keyword evidence="3" id="KW-1185">Reference proteome</keyword>
<gene>
    <name evidence="2" type="ORF">BA724_01280</name>
</gene>
<organism evidence="2 3">
    <name type="scientific">Domibacillus iocasae</name>
    <dbReference type="NCBI Taxonomy" id="1714016"/>
    <lineage>
        <taxon>Bacteria</taxon>
        <taxon>Bacillati</taxon>
        <taxon>Bacillota</taxon>
        <taxon>Bacilli</taxon>
        <taxon>Bacillales</taxon>
        <taxon>Bacillaceae</taxon>
        <taxon>Domibacillus</taxon>
    </lineage>
</organism>
<protein>
    <submittedName>
        <fullName evidence="2">Uncharacterized protein</fullName>
    </submittedName>
</protein>
<dbReference type="OrthoDB" id="2991597at2"/>
<feature type="transmembrane region" description="Helical" evidence="1">
    <location>
        <begin position="66"/>
        <end position="85"/>
    </location>
</feature>
<dbReference type="AlphaFoldDB" id="A0A1E7DUH4"/>